<keyword evidence="3" id="KW-0804">Transcription</keyword>
<dbReference type="RefSeq" id="WP_109304795.1">
    <property type="nucleotide sequence ID" value="NZ_BJUF01000002.1"/>
</dbReference>
<dbReference type="PRINTS" id="PR00778">
    <property type="entry name" value="HTHARSR"/>
</dbReference>
<dbReference type="AlphaFoldDB" id="A0A2U3AQ24"/>
<evidence type="ECO:0000256" key="3">
    <source>
        <dbReference type="ARBA" id="ARBA00023163"/>
    </source>
</evidence>
<name>A0A2U3AQ24_9BACL</name>
<organism evidence="5 6">
    <name type="scientific">Kurthia sibirica</name>
    <dbReference type="NCBI Taxonomy" id="202750"/>
    <lineage>
        <taxon>Bacteria</taxon>
        <taxon>Bacillati</taxon>
        <taxon>Bacillota</taxon>
        <taxon>Bacilli</taxon>
        <taxon>Bacillales</taxon>
        <taxon>Caryophanaceae</taxon>
        <taxon>Kurthia</taxon>
    </lineage>
</organism>
<reference evidence="5 6" key="1">
    <citation type="submission" date="2018-05" db="EMBL/GenBank/DDBJ databases">
        <title>Kurthia sibirica genome sequence.</title>
        <authorList>
            <person name="Maclea K.S."/>
            <person name="Goen A.E."/>
        </authorList>
    </citation>
    <scope>NUCLEOTIDE SEQUENCE [LARGE SCALE GENOMIC DNA]</scope>
    <source>
        <strain evidence="5 6">ATCC 49154</strain>
    </source>
</reference>
<proteinExistence type="predicted"/>
<dbReference type="InterPro" id="IPR001845">
    <property type="entry name" value="HTH_ArsR_DNA-bd_dom"/>
</dbReference>
<dbReference type="SUPFAM" id="SSF46785">
    <property type="entry name" value="Winged helix' DNA-binding domain"/>
    <property type="match status" value="1"/>
</dbReference>
<dbReference type="NCBIfam" id="NF033788">
    <property type="entry name" value="HTH_metalloreg"/>
    <property type="match status" value="1"/>
</dbReference>
<dbReference type="SMART" id="SM00418">
    <property type="entry name" value="HTH_ARSR"/>
    <property type="match status" value="1"/>
</dbReference>
<dbReference type="PROSITE" id="PS50987">
    <property type="entry name" value="HTH_ARSR_2"/>
    <property type="match status" value="1"/>
</dbReference>
<evidence type="ECO:0000313" key="6">
    <source>
        <dbReference type="Proteomes" id="UP000245938"/>
    </source>
</evidence>
<keyword evidence="1" id="KW-0805">Transcription regulation</keyword>
<dbReference type="InterPro" id="IPR011991">
    <property type="entry name" value="ArsR-like_HTH"/>
</dbReference>
<dbReference type="InterPro" id="IPR036388">
    <property type="entry name" value="WH-like_DNA-bd_sf"/>
</dbReference>
<dbReference type="CDD" id="cd00090">
    <property type="entry name" value="HTH_ARSR"/>
    <property type="match status" value="1"/>
</dbReference>
<dbReference type="GO" id="GO:0003677">
    <property type="term" value="F:DNA binding"/>
    <property type="evidence" value="ECO:0007669"/>
    <property type="project" value="UniProtKB-KW"/>
</dbReference>
<dbReference type="GO" id="GO:0003700">
    <property type="term" value="F:DNA-binding transcription factor activity"/>
    <property type="evidence" value="ECO:0007669"/>
    <property type="project" value="InterPro"/>
</dbReference>
<protein>
    <submittedName>
        <fullName evidence="5">ArsR family transcriptional regulator</fullName>
    </submittedName>
</protein>
<evidence type="ECO:0000256" key="2">
    <source>
        <dbReference type="ARBA" id="ARBA00023125"/>
    </source>
</evidence>
<dbReference type="PANTHER" id="PTHR33154">
    <property type="entry name" value="TRANSCRIPTIONAL REGULATOR, ARSR FAMILY"/>
    <property type="match status" value="1"/>
</dbReference>
<comment type="caution">
    <text evidence="5">The sequence shown here is derived from an EMBL/GenBank/DDBJ whole genome shotgun (WGS) entry which is preliminary data.</text>
</comment>
<dbReference type="InterPro" id="IPR051081">
    <property type="entry name" value="HTH_MetalResp_TranReg"/>
</dbReference>
<dbReference type="Proteomes" id="UP000245938">
    <property type="component" value="Unassembled WGS sequence"/>
</dbReference>
<dbReference type="OrthoDB" id="9798835at2"/>
<sequence length="101" mass="11479">MSLEILEQQLKAVADANRLKIMAALKNGELCVCHIVEFLEISQPAVSQQIKKLKEAGIIEERKEGTWKYYRLADLQQPVIQQVLDELQILELKRGRASSCS</sequence>
<dbReference type="Gene3D" id="1.10.10.10">
    <property type="entry name" value="Winged helix-like DNA-binding domain superfamily/Winged helix DNA-binding domain"/>
    <property type="match status" value="1"/>
</dbReference>
<gene>
    <name evidence="5" type="ORF">DEX24_02345</name>
</gene>
<dbReference type="InterPro" id="IPR036390">
    <property type="entry name" value="WH_DNA-bd_sf"/>
</dbReference>
<dbReference type="PANTHER" id="PTHR33154:SF18">
    <property type="entry name" value="ARSENICAL RESISTANCE OPERON REPRESSOR"/>
    <property type="match status" value="1"/>
</dbReference>
<accession>A0A2U3AQ24</accession>
<evidence type="ECO:0000256" key="1">
    <source>
        <dbReference type="ARBA" id="ARBA00023015"/>
    </source>
</evidence>
<dbReference type="EMBL" id="QFVR01000002">
    <property type="protein sequence ID" value="PWI26624.1"/>
    <property type="molecule type" value="Genomic_DNA"/>
</dbReference>
<evidence type="ECO:0000313" key="5">
    <source>
        <dbReference type="EMBL" id="PWI26624.1"/>
    </source>
</evidence>
<evidence type="ECO:0000259" key="4">
    <source>
        <dbReference type="PROSITE" id="PS50987"/>
    </source>
</evidence>
<keyword evidence="6" id="KW-1185">Reference proteome</keyword>
<feature type="domain" description="HTH arsR-type" evidence="4">
    <location>
        <begin position="1"/>
        <end position="91"/>
    </location>
</feature>
<dbReference type="Pfam" id="PF01022">
    <property type="entry name" value="HTH_5"/>
    <property type="match status" value="1"/>
</dbReference>
<keyword evidence="2" id="KW-0238">DNA-binding</keyword>